<keyword evidence="1" id="KW-0175">Coiled coil</keyword>
<feature type="coiled-coil region" evidence="1">
    <location>
        <begin position="35"/>
        <end position="94"/>
    </location>
</feature>
<evidence type="ECO:0000313" key="2">
    <source>
        <dbReference type="EMBL" id="KNC50227.1"/>
    </source>
</evidence>
<dbReference type="EMBL" id="GL349460">
    <property type="protein sequence ID" value="KNC50227.1"/>
    <property type="molecule type" value="Genomic_DNA"/>
</dbReference>
<evidence type="ECO:0000313" key="3">
    <source>
        <dbReference type="Proteomes" id="UP000054408"/>
    </source>
</evidence>
<dbReference type="AlphaFoldDB" id="A0A0L0DD08"/>
<keyword evidence="3" id="KW-1185">Reference proteome</keyword>
<feature type="coiled-coil region" evidence="1">
    <location>
        <begin position="123"/>
        <end position="388"/>
    </location>
</feature>
<dbReference type="RefSeq" id="XP_013757059.1">
    <property type="nucleotide sequence ID" value="XM_013901605.1"/>
</dbReference>
<accession>A0A0L0DD08</accession>
<name>A0A0L0DD08_THETB</name>
<dbReference type="GeneID" id="25565548"/>
<dbReference type="Proteomes" id="UP000054408">
    <property type="component" value="Unassembled WGS sequence"/>
</dbReference>
<protein>
    <submittedName>
        <fullName evidence="2">Uncharacterized protein</fullName>
    </submittedName>
</protein>
<organism evidence="2 3">
    <name type="scientific">Thecamonas trahens ATCC 50062</name>
    <dbReference type="NCBI Taxonomy" id="461836"/>
    <lineage>
        <taxon>Eukaryota</taxon>
        <taxon>Apusozoa</taxon>
        <taxon>Apusomonadida</taxon>
        <taxon>Apusomonadidae</taxon>
        <taxon>Thecamonas</taxon>
    </lineage>
</organism>
<sequence>MPLCDITNGPPPATPPSKYAEYLLAEPEASPDPRLRALEARLAEAEARLAAKDSDLVLAAEAGFNLLQEKNALATRAAARERELEARIAELEAKAGAGGGGARVNTALIDEFQAQVDEAYAALAAKDGELAAAAREKEQLARALDDTRAELAVAANDAAAAAAELASAHADAEKANKIRAKLQLELEAAAESIRQGNETTAALIKLEREHEKVVATNVALREALADLEAKLDAAAPLAAAHAGLKEQLDFTREQMAELKNKVMEMQASAASLREENAELRAAGGGGTEDFAHASSLFAVQMNEEKTVLEKNLEAERQSRLATEHELKHKIEVNLAENARHISELEARELEHKAAIAQLECERVFKERLDELEAAAEQAKSMIQGCRQRAGPKTEAKIEALKEFKKLRMTVNRAERMAAKAVAAAARAADGYAAKLAALDAARAAGPQPVDA</sequence>
<proteinExistence type="predicted"/>
<dbReference type="STRING" id="461836.A0A0L0DD08"/>
<evidence type="ECO:0000256" key="1">
    <source>
        <dbReference type="SAM" id="Coils"/>
    </source>
</evidence>
<reference evidence="2 3" key="1">
    <citation type="submission" date="2010-05" db="EMBL/GenBank/DDBJ databases">
        <title>The Genome Sequence of Thecamonas trahens ATCC 50062.</title>
        <authorList>
            <consortium name="The Broad Institute Genome Sequencing Platform"/>
            <person name="Russ C."/>
            <person name="Cuomo C."/>
            <person name="Shea T."/>
            <person name="Young S.K."/>
            <person name="Zeng Q."/>
            <person name="Koehrsen M."/>
            <person name="Haas B."/>
            <person name="Borodovsky M."/>
            <person name="Guigo R."/>
            <person name="Alvarado L."/>
            <person name="Berlin A."/>
            <person name="Bochicchio J."/>
            <person name="Borenstein D."/>
            <person name="Chapman S."/>
            <person name="Chen Z."/>
            <person name="Freedman E."/>
            <person name="Gellesch M."/>
            <person name="Goldberg J."/>
            <person name="Griggs A."/>
            <person name="Gujja S."/>
            <person name="Heilman E."/>
            <person name="Heiman D."/>
            <person name="Hepburn T."/>
            <person name="Howarth C."/>
            <person name="Jen D."/>
            <person name="Larson L."/>
            <person name="Mehta T."/>
            <person name="Park D."/>
            <person name="Pearson M."/>
            <person name="Roberts A."/>
            <person name="Saif S."/>
            <person name="Shenoy N."/>
            <person name="Sisk P."/>
            <person name="Stolte C."/>
            <person name="Sykes S."/>
            <person name="Thomson T."/>
            <person name="Walk T."/>
            <person name="White J."/>
            <person name="Yandava C."/>
            <person name="Burger G."/>
            <person name="Gray M.W."/>
            <person name="Holland P.W.H."/>
            <person name="King N."/>
            <person name="Lang F.B.F."/>
            <person name="Roger A.J."/>
            <person name="Ruiz-Trillo I."/>
            <person name="Lander E."/>
            <person name="Nusbaum C."/>
        </authorList>
    </citation>
    <scope>NUCLEOTIDE SEQUENCE [LARGE SCALE GENOMIC DNA]</scope>
    <source>
        <strain evidence="2 3">ATCC 50062</strain>
    </source>
</reference>
<gene>
    <name evidence="2" type="ORF">AMSG_06379</name>
</gene>